<name>A0A7Y0MZ64_VIBAL</name>
<accession>A0A7Y0MZ64</accession>
<comment type="caution">
    <text evidence="1">The sequence shown here is derived from an EMBL/GenBank/DDBJ whole genome shotgun (WGS) entry which is preliminary data.</text>
</comment>
<reference evidence="1 2" key="1">
    <citation type="submission" date="2020-04" db="EMBL/GenBank/DDBJ databases">
        <title>Whole-genome sequencing of Vibrio spp. from China reveals different genetic environments of blaCTX-M-14 among diverse lineages.</title>
        <authorList>
            <person name="Zheng Z."/>
            <person name="Ye L."/>
            <person name="Chen S."/>
        </authorList>
    </citation>
    <scope>NUCLEOTIDE SEQUENCE [LARGE SCALE GENOMIC DNA]</scope>
    <source>
        <strain evidence="1 2">Vb1636</strain>
    </source>
</reference>
<gene>
    <name evidence="1" type="ORF">HKB35_20875</name>
</gene>
<dbReference type="RefSeq" id="WP_104968909.1">
    <property type="nucleotide sequence ID" value="NZ_CP046807.1"/>
</dbReference>
<proteinExistence type="predicted"/>
<protein>
    <submittedName>
        <fullName evidence="1">Uncharacterized protein</fullName>
    </submittedName>
</protein>
<dbReference type="AlphaFoldDB" id="A0A7Y0MZ64"/>
<sequence>MKPRKAVYLLVGSPALKRAKECLTRNQPWDYEGKLMKIVSLGQRMRNDDGKPCHRVLIESYF</sequence>
<evidence type="ECO:0000313" key="2">
    <source>
        <dbReference type="Proteomes" id="UP000565155"/>
    </source>
</evidence>
<dbReference type="EMBL" id="JABCMA010000035">
    <property type="protein sequence ID" value="NMR76069.1"/>
    <property type="molecule type" value="Genomic_DNA"/>
</dbReference>
<organism evidence="1 2">
    <name type="scientific">Vibrio alginolyticus</name>
    <dbReference type="NCBI Taxonomy" id="663"/>
    <lineage>
        <taxon>Bacteria</taxon>
        <taxon>Pseudomonadati</taxon>
        <taxon>Pseudomonadota</taxon>
        <taxon>Gammaproteobacteria</taxon>
        <taxon>Vibrionales</taxon>
        <taxon>Vibrionaceae</taxon>
        <taxon>Vibrio</taxon>
    </lineage>
</organism>
<dbReference type="Proteomes" id="UP000565155">
    <property type="component" value="Unassembled WGS sequence"/>
</dbReference>
<evidence type="ECO:0000313" key="1">
    <source>
        <dbReference type="EMBL" id="NMR76069.1"/>
    </source>
</evidence>